<sequence length="104" mass="11584">MPKSLILRARSHLCYRTRKTYRAVFSEPELVIPEGYSTPQPPLPKDTTQSVTQSSASSIVGQKKRPREEIDAGDSNEVQSVVGAETGQIDQGVDKKKKRKKNKT</sequence>
<feature type="compositionally biased region" description="Low complexity" evidence="1">
    <location>
        <begin position="47"/>
        <end position="58"/>
    </location>
</feature>
<keyword evidence="3" id="KW-1185">Reference proteome</keyword>
<proteinExistence type="predicted"/>
<evidence type="ECO:0000313" key="2">
    <source>
        <dbReference type="EMBL" id="KAE9386961.1"/>
    </source>
</evidence>
<gene>
    <name evidence="2" type="ORF">BT96DRAFT_981558</name>
</gene>
<dbReference type="EMBL" id="ML769834">
    <property type="protein sequence ID" value="KAE9386961.1"/>
    <property type="molecule type" value="Genomic_DNA"/>
</dbReference>
<dbReference type="OrthoDB" id="17948at2759"/>
<protein>
    <submittedName>
        <fullName evidence="2">Uncharacterized protein</fullName>
    </submittedName>
</protein>
<name>A0A6A4GMK3_9AGAR</name>
<dbReference type="AlphaFoldDB" id="A0A6A4GMK3"/>
<reference evidence="2" key="1">
    <citation type="journal article" date="2019" name="Environ. Microbiol.">
        <title>Fungal ecological strategies reflected in gene transcription - a case study of two litter decomposers.</title>
        <authorList>
            <person name="Barbi F."/>
            <person name="Kohler A."/>
            <person name="Barry K."/>
            <person name="Baskaran P."/>
            <person name="Daum C."/>
            <person name="Fauchery L."/>
            <person name="Ihrmark K."/>
            <person name="Kuo A."/>
            <person name="LaButti K."/>
            <person name="Lipzen A."/>
            <person name="Morin E."/>
            <person name="Grigoriev I.V."/>
            <person name="Henrissat B."/>
            <person name="Lindahl B."/>
            <person name="Martin F."/>
        </authorList>
    </citation>
    <scope>NUCLEOTIDE SEQUENCE</scope>
    <source>
        <strain evidence="2">JB14</strain>
    </source>
</reference>
<evidence type="ECO:0000313" key="3">
    <source>
        <dbReference type="Proteomes" id="UP000799118"/>
    </source>
</evidence>
<accession>A0A6A4GMK3</accession>
<evidence type="ECO:0000256" key="1">
    <source>
        <dbReference type="SAM" id="MobiDB-lite"/>
    </source>
</evidence>
<feature type="compositionally biased region" description="Basic residues" evidence="1">
    <location>
        <begin position="95"/>
        <end position="104"/>
    </location>
</feature>
<feature type="region of interest" description="Disordered" evidence="1">
    <location>
        <begin position="28"/>
        <end position="104"/>
    </location>
</feature>
<dbReference type="Proteomes" id="UP000799118">
    <property type="component" value="Unassembled WGS sequence"/>
</dbReference>
<organism evidence="2 3">
    <name type="scientific">Gymnopus androsaceus JB14</name>
    <dbReference type="NCBI Taxonomy" id="1447944"/>
    <lineage>
        <taxon>Eukaryota</taxon>
        <taxon>Fungi</taxon>
        <taxon>Dikarya</taxon>
        <taxon>Basidiomycota</taxon>
        <taxon>Agaricomycotina</taxon>
        <taxon>Agaricomycetes</taxon>
        <taxon>Agaricomycetidae</taxon>
        <taxon>Agaricales</taxon>
        <taxon>Marasmiineae</taxon>
        <taxon>Omphalotaceae</taxon>
        <taxon>Gymnopus</taxon>
    </lineage>
</organism>